<feature type="region of interest" description="Disordered" evidence="1">
    <location>
        <begin position="141"/>
        <end position="196"/>
    </location>
</feature>
<dbReference type="RefSeq" id="WP_074591417.1">
    <property type="nucleotide sequence ID" value="NZ_FNEI01000021.1"/>
</dbReference>
<dbReference type="STRING" id="1045773.SAMN05216555_12141"/>
<keyword evidence="4" id="KW-1185">Reference proteome</keyword>
<feature type="compositionally biased region" description="Basic and acidic residues" evidence="1">
    <location>
        <begin position="87"/>
        <end position="106"/>
    </location>
</feature>
<reference evidence="4" key="1">
    <citation type="submission" date="2016-10" db="EMBL/GenBank/DDBJ databases">
        <authorList>
            <person name="Varghese N."/>
            <person name="Submissions S."/>
        </authorList>
    </citation>
    <scope>NUCLEOTIDE SEQUENCE [LARGE SCALE GENOMIC DNA]</scope>
    <source>
        <strain evidence="4">CGMCC 1.10783</strain>
    </source>
</reference>
<dbReference type="EMBL" id="FNEI01000021">
    <property type="protein sequence ID" value="SDJ95917.1"/>
    <property type="molecule type" value="Genomic_DNA"/>
</dbReference>
<keyword evidence="2" id="KW-0472">Membrane</keyword>
<feature type="region of interest" description="Disordered" evidence="1">
    <location>
        <begin position="227"/>
        <end position="254"/>
    </location>
</feature>
<dbReference type="OrthoDB" id="4934727at2"/>
<evidence type="ECO:0000256" key="2">
    <source>
        <dbReference type="SAM" id="Phobius"/>
    </source>
</evidence>
<dbReference type="AlphaFoldDB" id="A0A1G8XZI3"/>
<feature type="compositionally biased region" description="Low complexity" evidence="1">
    <location>
        <begin position="25"/>
        <end position="53"/>
    </location>
</feature>
<keyword evidence="2" id="KW-1133">Transmembrane helix</keyword>
<keyword evidence="2" id="KW-0812">Transmembrane</keyword>
<evidence type="ECO:0000313" key="3">
    <source>
        <dbReference type="EMBL" id="SDJ95917.1"/>
    </source>
</evidence>
<name>A0A1G8XZI3_9MICC</name>
<feature type="transmembrane region" description="Helical" evidence="2">
    <location>
        <begin position="409"/>
        <end position="430"/>
    </location>
</feature>
<feature type="compositionally biased region" description="Low complexity" evidence="1">
    <location>
        <begin position="227"/>
        <end position="238"/>
    </location>
</feature>
<feature type="region of interest" description="Disordered" evidence="1">
    <location>
        <begin position="272"/>
        <end position="293"/>
    </location>
</feature>
<evidence type="ECO:0000256" key="1">
    <source>
        <dbReference type="SAM" id="MobiDB-lite"/>
    </source>
</evidence>
<feature type="region of interest" description="Disordered" evidence="1">
    <location>
        <begin position="1"/>
        <end position="121"/>
    </location>
</feature>
<feature type="compositionally biased region" description="Low complexity" evidence="1">
    <location>
        <begin position="141"/>
        <end position="156"/>
    </location>
</feature>
<organism evidence="3 4">
    <name type="scientific">Arthrobacter cupressi</name>
    <dbReference type="NCBI Taxonomy" id="1045773"/>
    <lineage>
        <taxon>Bacteria</taxon>
        <taxon>Bacillati</taxon>
        <taxon>Actinomycetota</taxon>
        <taxon>Actinomycetes</taxon>
        <taxon>Micrococcales</taxon>
        <taxon>Micrococcaceae</taxon>
        <taxon>Arthrobacter</taxon>
    </lineage>
</organism>
<sequence length="435" mass="44514">MSQEQPPIRSRRELRRAREQHLEQAAPSGAAANSNGHAARPAAQALAADAPAAETRKAPGPDTRRMRRVSDAPVDAEPSAERSSQARARDRAALRAIKELADKEGQLSKGGPPTRRQLRLQQLQEELAPGTSMIPVVPPAAAASADVPAPGAAAPAPGKPAPAGPYRTAPDGAIRVTAGPSAPAAETSAQPAEMSVEQALAARELLSAQARNQANKLAHIASLDAAPAEGEAPEAAGAQNAGDEEAEDQQALARQIAEAEREAVLNKRAEAKQKLAEQAGRPPAAKTGPATANNLAMVTPLEFVKVPGVDRPMMKPPATSFVPLVTSAGPKVGKEPAIAAKQRSKRGRAAVLARAEAAAKAAGKRPAGDAVVGSEETSPAAPVAARTAYGLEPLDAATAGLARARRQQLLILCLAVIAVAAVIAGIVFFASGTSR</sequence>
<dbReference type="Proteomes" id="UP000182130">
    <property type="component" value="Unassembled WGS sequence"/>
</dbReference>
<proteinExistence type="predicted"/>
<accession>A0A1G8XZI3</accession>
<gene>
    <name evidence="3" type="ORF">SAMN05216555_12141</name>
</gene>
<protein>
    <submittedName>
        <fullName evidence="3">Uncharacterized protein</fullName>
    </submittedName>
</protein>
<feature type="compositionally biased region" description="Basic and acidic residues" evidence="1">
    <location>
        <begin position="54"/>
        <end position="70"/>
    </location>
</feature>
<evidence type="ECO:0000313" key="4">
    <source>
        <dbReference type="Proteomes" id="UP000182130"/>
    </source>
</evidence>